<dbReference type="PANTHER" id="PTHR16073:SF8">
    <property type="entry name" value="DEVELOPMENTAL PLURIPOTENCY-ASSOCIATED PROTEIN 4"/>
    <property type="match status" value="1"/>
</dbReference>
<comment type="caution">
    <text evidence="1">The sequence shown here is derived from an EMBL/GenBank/DDBJ whole genome shotgun (WGS) entry which is preliminary data.</text>
</comment>
<keyword evidence="2" id="KW-1185">Reference proteome</keyword>
<dbReference type="GO" id="GO:0003682">
    <property type="term" value="F:chromatin binding"/>
    <property type="evidence" value="ECO:0007669"/>
    <property type="project" value="InterPro"/>
</dbReference>
<name>A0A643BU47_BALPH</name>
<organism evidence="1 2">
    <name type="scientific">Balaenoptera physalus</name>
    <name type="common">Fin whale</name>
    <name type="synonym">Balaena physalus</name>
    <dbReference type="NCBI Taxonomy" id="9770"/>
    <lineage>
        <taxon>Eukaryota</taxon>
        <taxon>Metazoa</taxon>
        <taxon>Chordata</taxon>
        <taxon>Craniata</taxon>
        <taxon>Vertebrata</taxon>
        <taxon>Euteleostomi</taxon>
        <taxon>Mammalia</taxon>
        <taxon>Eutheria</taxon>
        <taxon>Laurasiatheria</taxon>
        <taxon>Artiodactyla</taxon>
        <taxon>Whippomorpha</taxon>
        <taxon>Cetacea</taxon>
        <taxon>Mysticeti</taxon>
        <taxon>Balaenopteridae</taxon>
        <taxon>Balaenoptera</taxon>
    </lineage>
</organism>
<dbReference type="AlphaFoldDB" id="A0A643BU47"/>
<evidence type="ECO:0000313" key="2">
    <source>
        <dbReference type="Proteomes" id="UP000437017"/>
    </source>
</evidence>
<proteinExistence type="predicted"/>
<evidence type="ECO:0008006" key="3">
    <source>
        <dbReference type="Google" id="ProtNLM"/>
    </source>
</evidence>
<evidence type="ECO:0000313" key="1">
    <source>
        <dbReference type="EMBL" id="KAB0391270.1"/>
    </source>
</evidence>
<gene>
    <name evidence="1" type="ORF">E2I00_010974</name>
</gene>
<sequence length="170" mass="18625">MPQCCDSVKPQKKTMPIPPLPSILPPVNLIHRDVVRAWCQQLKLSTKGPKLDGYKRLCEHAYPHQKNIPATAEEARILSLSRRKSLMDKGELPLECSDDKMSSEVAAPPEEGAPALEGASTLQEVVSTSASDPGTVFASWSRMTAGAVKMESVQSQETCGKLISKNCFWF</sequence>
<reference evidence="1 2" key="1">
    <citation type="journal article" date="2019" name="PLoS ONE">
        <title>Genomic analyses reveal an absence of contemporary introgressive admixture between fin whales and blue whales, despite known hybrids.</title>
        <authorList>
            <person name="Westbury M.V."/>
            <person name="Petersen B."/>
            <person name="Lorenzen E.D."/>
        </authorList>
    </citation>
    <scope>NUCLEOTIDE SEQUENCE [LARGE SCALE GENOMIC DNA]</scope>
    <source>
        <strain evidence="1">FinWhale-01</strain>
    </source>
</reference>
<feature type="non-terminal residue" evidence="1">
    <location>
        <position position="170"/>
    </location>
</feature>
<protein>
    <recommendedName>
        <fullName evidence="3">Developmental pluripotency-associated protein 2/4 C-terminal domain-containing protein</fullName>
    </recommendedName>
</protein>
<dbReference type="GO" id="GO:0005634">
    <property type="term" value="C:nucleus"/>
    <property type="evidence" value="ECO:0007669"/>
    <property type="project" value="TreeGrafter"/>
</dbReference>
<dbReference type="GO" id="GO:0048731">
    <property type="term" value="P:system development"/>
    <property type="evidence" value="ECO:0007669"/>
    <property type="project" value="TreeGrafter"/>
</dbReference>
<dbReference type="InterPro" id="IPR039590">
    <property type="entry name" value="Dppa2/4"/>
</dbReference>
<dbReference type="OrthoDB" id="9831002at2759"/>
<dbReference type="EMBL" id="SGJD01004669">
    <property type="protein sequence ID" value="KAB0391270.1"/>
    <property type="molecule type" value="Genomic_DNA"/>
</dbReference>
<dbReference type="PANTHER" id="PTHR16073">
    <property type="entry name" value="DCR DOMAIN-CONTAINING PROTEIN"/>
    <property type="match status" value="1"/>
</dbReference>
<dbReference type="Proteomes" id="UP000437017">
    <property type="component" value="Unassembled WGS sequence"/>
</dbReference>
<accession>A0A643BU47</accession>